<evidence type="ECO:0000259" key="1">
    <source>
        <dbReference type="Pfam" id="PF08818"/>
    </source>
</evidence>
<evidence type="ECO:0000313" key="2">
    <source>
        <dbReference type="EMBL" id="TDK28124.1"/>
    </source>
</evidence>
<evidence type="ECO:0000313" key="3">
    <source>
        <dbReference type="Proteomes" id="UP000295411"/>
    </source>
</evidence>
<dbReference type="Proteomes" id="UP000295411">
    <property type="component" value="Unassembled WGS sequence"/>
</dbReference>
<dbReference type="AlphaFoldDB" id="A0A4V3AMT9"/>
<protein>
    <submittedName>
        <fullName evidence="2">DUF1801 domain-containing protein</fullName>
    </submittedName>
</protein>
<name>A0A4V3AMT9_9MICC</name>
<dbReference type="RefSeq" id="WP_133402532.1">
    <property type="nucleotide sequence ID" value="NZ_SMTK01000001.1"/>
</dbReference>
<sequence length="143" mass="15243">MAENKTQPTDIDPAAFVEGVPNASRRRDGLALLALMQEVTGAPPVMWGPSMVGFGRYSYRYASGREGDALAVGFSPRSSALVLYGLTDAPEAAGLLERLGPHRTSVACLYVSSLAKVDLGVLEELIRIGYTHMTTTDFTVPPA</sequence>
<organism evidence="2 3">
    <name type="scientific">Arthrobacter crusticola</name>
    <dbReference type="NCBI Taxonomy" id="2547960"/>
    <lineage>
        <taxon>Bacteria</taxon>
        <taxon>Bacillati</taxon>
        <taxon>Actinomycetota</taxon>
        <taxon>Actinomycetes</taxon>
        <taxon>Micrococcales</taxon>
        <taxon>Micrococcaceae</taxon>
        <taxon>Arthrobacter</taxon>
    </lineage>
</organism>
<gene>
    <name evidence="2" type="ORF">E2F48_03240</name>
</gene>
<proteinExistence type="predicted"/>
<dbReference type="Pfam" id="PF08818">
    <property type="entry name" value="DUF1801"/>
    <property type="match status" value="1"/>
</dbReference>
<comment type="caution">
    <text evidence="2">The sequence shown here is derived from an EMBL/GenBank/DDBJ whole genome shotgun (WGS) entry which is preliminary data.</text>
</comment>
<dbReference type="EMBL" id="SMTK01000001">
    <property type="protein sequence ID" value="TDK28124.1"/>
    <property type="molecule type" value="Genomic_DNA"/>
</dbReference>
<reference evidence="2 3" key="1">
    <citation type="submission" date="2019-03" db="EMBL/GenBank/DDBJ databases">
        <title>Arthrobacter sp. nov., an bacterium isolated from biocrust in Mu Us Desert.</title>
        <authorList>
            <person name="Lixiong L."/>
        </authorList>
    </citation>
    <scope>NUCLEOTIDE SEQUENCE [LARGE SCALE GENOMIC DNA]</scope>
    <source>
        <strain evidence="2 3">SLN-3</strain>
    </source>
</reference>
<feature type="domain" description="YdhG-like" evidence="1">
    <location>
        <begin position="25"/>
        <end position="127"/>
    </location>
</feature>
<keyword evidence="3" id="KW-1185">Reference proteome</keyword>
<dbReference type="InterPro" id="IPR014922">
    <property type="entry name" value="YdhG-like"/>
</dbReference>
<dbReference type="OrthoDB" id="5951444at2"/>
<accession>A0A4V3AMT9</accession>